<keyword evidence="6" id="KW-0472">Membrane</keyword>
<comment type="subcellular location">
    <subcellularLocation>
        <location evidence="1">Cell outer membrane</location>
    </subcellularLocation>
</comment>
<organism evidence="8 9">
    <name type="scientific">Flavobacterium laiguense</name>
    <dbReference type="NCBI Taxonomy" id="2169409"/>
    <lineage>
        <taxon>Bacteria</taxon>
        <taxon>Pseudomonadati</taxon>
        <taxon>Bacteroidota</taxon>
        <taxon>Flavobacteriia</taxon>
        <taxon>Flavobacteriales</taxon>
        <taxon>Flavobacteriaceae</taxon>
        <taxon>Flavobacterium</taxon>
    </lineage>
</organism>
<dbReference type="OrthoDB" id="581172at2"/>
<evidence type="ECO:0000256" key="1">
    <source>
        <dbReference type="ARBA" id="ARBA00004442"/>
    </source>
</evidence>
<protein>
    <submittedName>
        <fullName evidence="8">Transporter</fullName>
    </submittedName>
</protein>
<accession>A0A2U1JLL4</accession>
<proteinExistence type="inferred from homology"/>
<dbReference type="PANTHER" id="PTHR30026:SF20">
    <property type="entry name" value="OUTER MEMBRANE PROTEIN TOLC"/>
    <property type="match status" value="1"/>
</dbReference>
<evidence type="ECO:0000256" key="3">
    <source>
        <dbReference type="ARBA" id="ARBA00022448"/>
    </source>
</evidence>
<keyword evidence="9" id="KW-1185">Reference proteome</keyword>
<dbReference type="PANTHER" id="PTHR30026">
    <property type="entry name" value="OUTER MEMBRANE PROTEIN TOLC"/>
    <property type="match status" value="1"/>
</dbReference>
<dbReference type="GO" id="GO:1990281">
    <property type="term" value="C:efflux pump complex"/>
    <property type="evidence" value="ECO:0007669"/>
    <property type="project" value="TreeGrafter"/>
</dbReference>
<keyword evidence="4" id="KW-1134">Transmembrane beta strand</keyword>
<evidence type="ECO:0000256" key="2">
    <source>
        <dbReference type="ARBA" id="ARBA00007613"/>
    </source>
</evidence>
<keyword evidence="5" id="KW-0812">Transmembrane</keyword>
<evidence type="ECO:0000256" key="4">
    <source>
        <dbReference type="ARBA" id="ARBA00022452"/>
    </source>
</evidence>
<dbReference type="Proteomes" id="UP000245618">
    <property type="component" value="Unassembled WGS sequence"/>
</dbReference>
<evidence type="ECO:0000313" key="9">
    <source>
        <dbReference type="Proteomes" id="UP000245618"/>
    </source>
</evidence>
<dbReference type="GO" id="GO:0015562">
    <property type="term" value="F:efflux transmembrane transporter activity"/>
    <property type="evidence" value="ECO:0007669"/>
    <property type="project" value="InterPro"/>
</dbReference>
<dbReference type="RefSeq" id="WP_116764691.1">
    <property type="nucleotide sequence ID" value="NZ_QCZH01000031.1"/>
</dbReference>
<evidence type="ECO:0000256" key="5">
    <source>
        <dbReference type="ARBA" id="ARBA00022692"/>
    </source>
</evidence>
<gene>
    <name evidence="8" type="ORF">DB891_16555</name>
</gene>
<dbReference type="AlphaFoldDB" id="A0A2U1JLL4"/>
<dbReference type="InterPro" id="IPR051906">
    <property type="entry name" value="TolC-like"/>
</dbReference>
<evidence type="ECO:0000256" key="7">
    <source>
        <dbReference type="ARBA" id="ARBA00023237"/>
    </source>
</evidence>
<dbReference type="GO" id="GO:0009279">
    <property type="term" value="C:cell outer membrane"/>
    <property type="evidence" value="ECO:0007669"/>
    <property type="project" value="UniProtKB-SubCell"/>
</dbReference>
<evidence type="ECO:0000313" key="8">
    <source>
        <dbReference type="EMBL" id="PWA05773.1"/>
    </source>
</evidence>
<dbReference type="Gene3D" id="1.20.1600.10">
    <property type="entry name" value="Outer membrane efflux proteins (OEP)"/>
    <property type="match status" value="1"/>
</dbReference>
<dbReference type="Pfam" id="PF02321">
    <property type="entry name" value="OEP"/>
    <property type="match status" value="1"/>
</dbReference>
<dbReference type="GO" id="GO:0015288">
    <property type="term" value="F:porin activity"/>
    <property type="evidence" value="ECO:0007669"/>
    <property type="project" value="TreeGrafter"/>
</dbReference>
<evidence type="ECO:0000256" key="6">
    <source>
        <dbReference type="ARBA" id="ARBA00023136"/>
    </source>
</evidence>
<comment type="caution">
    <text evidence="8">The sequence shown here is derived from an EMBL/GenBank/DDBJ whole genome shotgun (WGS) entry which is preliminary data.</text>
</comment>
<keyword evidence="7" id="KW-0998">Cell outer membrane</keyword>
<dbReference type="SUPFAM" id="SSF56954">
    <property type="entry name" value="Outer membrane efflux proteins (OEP)"/>
    <property type="match status" value="1"/>
</dbReference>
<comment type="similarity">
    <text evidence="2">Belongs to the outer membrane factor (OMF) (TC 1.B.17) family.</text>
</comment>
<name>A0A2U1JLL4_9FLAO</name>
<sequence length="469" mass="53732">MKYFFLILTLFGINGFSQNRTSTELPANLKEMSYNEYLGYVKKYHPLVKNANLEISKAQANLMMARGGFDPKLELDFNKKQFQGTEYYSILNSSFKIPTWYGIDIKAGFDDNEGKYLDPQNKTPSNGLTSLGISVPLAQGLLINQRMGDLQKAKIQVKLSQAEQKLEAIAVLYDASIAYFNWKKNYEEYMLYENYSLNAQKRYEGIESLIKQGDKPAIDSIEAGIVVKNRLLALEDSKLKLTKAKLELSNFLWLENNIPLELADVIIPEKKLDQTIHETLNISDLVNQEFSLTNHPKIEALQSKIDLLTVEKKMKTNMLLPKIDVGYSYLAQPNPTKPNSSDNYKVGVDFYFPLFLRKERGSLKLAQYKIQETEFTRDLEKVQLTNKISAQKVEIQSLSKQQKLINKLVNDYSTMLQSEERLFTLGESSLFLINTRENSLVTSQLSQIALDNRFYISNSELYKIMANPN</sequence>
<keyword evidence="3" id="KW-0813">Transport</keyword>
<dbReference type="EMBL" id="QCZH01000031">
    <property type="protein sequence ID" value="PWA05773.1"/>
    <property type="molecule type" value="Genomic_DNA"/>
</dbReference>
<reference evidence="8 9" key="1">
    <citation type="submission" date="2018-04" db="EMBL/GenBank/DDBJ databases">
        <title>Flavobacterium sp. nov., isolated from glacier ice.</title>
        <authorList>
            <person name="Liu Q."/>
            <person name="Xin Y.-H."/>
        </authorList>
    </citation>
    <scope>NUCLEOTIDE SEQUENCE [LARGE SCALE GENOMIC DNA]</scope>
    <source>
        <strain evidence="8 9">LB2P30</strain>
    </source>
</reference>
<dbReference type="InterPro" id="IPR003423">
    <property type="entry name" value="OMP_efflux"/>
</dbReference>